<reference evidence="3" key="1">
    <citation type="journal article" date="2020" name="Stud. Mycol.">
        <title>101 Dothideomycetes genomes: a test case for predicting lifestyles and emergence of pathogens.</title>
        <authorList>
            <person name="Haridas S."/>
            <person name="Albert R."/>
            <person name="Binder M."/>
            <person name="Bloem J."/>
            <person name="Labutti K."/>
            <person name="Salamov A."/>
            <person name="Andreopoulos B."/>
            <person name="Baker S."/>
            <person name="Barry K."/>
            <person name="Bills G."/>
            <person name="Bluhm B."/>
            <person name="Cannon C."/>
            <person name="Castanera R."/>
            <person name="Culley D."/>
            <person name="Daum C."/>
            <person name="Ezra D."/>
            <person name="Gonzalez J."/>
            <person name="Henrissat B."/>
            <person name="Kuo A."/>
            <person name="Liang C."/>
            <person name="Lipzen A."/>
            <person name="Lutzoni F."/>
            <person name="Magnuson J."/>
            <person name="Mondo S."/>
            <person name="Nolan M."/>
            <person name="Ohm R."/>
            <person name="Pangilinan J."/>
            <person name="Park H.-J."/>
            <person name="Ramirez L."/>
            <person name="Alfaro M."/>
            <person name="Sun H."/>
            <person name="Tritt A."/>
            <person name="Yoshinaga Y."/>
            <person name="Zwiers L.-H."/>
            <person name="Turgeon B."/>
            <person name="Goodwin S."/>
            <person name="Spatafora J."/>
            <person name="Crous P."/>
            <person name="Grigoriev I."/>
        </authorList>
    </citation>
    <scope>NUCLEOTIDE SEQUENCE</scope>
    <source>
        <strain evidence="3">CBS 119925</strain>
    </source>
</reference>
<evidence type="ECO:0000256" key="1">
    <source>
        <dbReference type="SAM" id="MobiDB-lite"/>
    </source>
</evidence>
<evidence type="ECO:0000256" key="2">
    <source>
        <dbReference type="SAM" id="Phobius"/>
    </source>
</evidence>
<dbReference type="OrthoDB" id="3540210at2759"/>
<keyword evidence="4" id="KW-1185">Reference proteome</keyword>
<keyword evidence="2" id="KW-1133">Transmembrane helix</keyword>
<accession>A0A6A6V3T2</accession>
<keyword evidence="2" id="KW-0472">Membrane</keyword>
<evidence type="ECO:0000313" key="4">
    <source>
        <dbReference type="Proteomes" id="UP000799440"/>
    </source>
</evidence>
<feature type="transmembrane region" description="Helical" evidence="2">
    <location>
        <begin position="541"/>
        <end position="562"/>
    </location>
</feature>
<proteinExistence type="predicted"/>
<evidence type="ECO:0000313" key="3">
    <source>
        <dbReference type="EMBL" id="KAF2745218.1"/>
    </source>
</evidence>
<dbReference type="Proteomes" id="UP000799440">
    <property type="component" value="Unassembled WGS sequence"/>
</dbReference>
<keyword evidence="2" id="KW-0812">Transmembrane</keyword>
<feature type="region of interest" description="Disordered" evidence="1">
    <location>
        <begin position="649"/>
        <end position="671"/>
    </location>
</feature>
<protein>
    <submittedName>
        <fullName evidence="3">Uncharacterized protein</fullName>
    </submittedName>
</protein>
<gene>
    <name evidence="3" type="ORF">M011DRAFT_479365</name>
</gene>
<dbReference type="AlphaFoldDB" id="A0A6A6V3T2"/>
<organism evidence="3 4">
    <name type="scientific">Sporormia fimetaria CBS 119925</name>
    <dbReference type="NCBI Taxonomy" id="1340428"/>
    <lineage>
        <taxon>Eukaryota</taxon>
        <taxon>Fungi</taxon>
        <taxon>Dikarya</taxon>
        <taxon>Ascomycota</taxon>
        <taxon>Pezizomycotina</taxon>
        <taxon>Dothideomycetes</taxon>
        <taxon>Pleosporomycetidae</taxon>
        <taxon>Pleosporales</taxon>
        <taxon>Sporormiaceae</taxon>
        <taxon>Sporormia</taxon>
    </lineage>
</organism>
<sequence length="671" mass="74693">MSELDSHLVKRGYWVNLSKGPVMGQTITTTSETGTIIVAVLAVISSLGMNHLWHLLTFIYHQIRANGQPKDGLFRHEQAVLRTLPTPSSLAADSLKLWLAWRGVSKNAFARSLLHASTGLLFTAAALAVSIYSSSVVDSTNLEVLVQSPHCAQLNADANIYDNYGAPVLAAAESYAPDCYKNGSLPARCKIFTRPNIPFHREISPCPFEEKMCSTDAVTHDSGFLDVNDAFGLNLPDTDRVRYRRKTTCTLLNQDGYTRLTNASAANLAYGRPPLPDETVLEYTYTDGSKNVGYPDIPEYNYTFAQSLLTSNTSGKFDILAFTQMANSQYNAMTVLPELQRSDADVGLKLILKNSVLFRNPVDDPMFAAHIKVQSVLQGGNGTEYLSDEIGSMLGCATQYQYCIGDSFCSEPGGLLWEGMNNTDFFPGATDLQLAVLWQLSWAGYFSDIVSFKGFDTERRFLSYDNRVETLPDDQWINEIHSWETEAWAIHQIVLSDYAIGPSLRASRPENVTIPLATEADRALCKVQKMQKPGGFVNINFFALLFTLIVSSTIVTVDMLILRILISCRRFRAGFAPRIDRWIQDGIFQLQRRAHEAQGHGTWKDLREDVPVTTHSILLPDLHTETFNVNYSDYRNLFTRAETGMTLVSRGTSDDSMRSKSCGTPAFKELS</sequence>
<dbReference type="EMBL" id="MU006584">
    <property type="protein sequence ID" value="KAF2745218.1"/>
    <property type="molecule type" value="Genomic_DNA"/>
</dbReference>
<name>A0A6A6V3T2_9PLEO</name>